<keyword evidence="1" id="KW-0689">Ribosomal protein</keyword>
<dbReference type="GO" id="GO:0005840">
    <property type="term" value="C:ribosome"/>
    <property type="evidence" value="ECO:0007669"/>
    <property type="project" value="UniProtKB-KW"/>
</dbReference>
<dbReference type="OrthoDB" id="1769810at2759"/>
<dbReference type="SUPFAM" id="SSF117281">
    <property type="entry name" value="Kelch motif"/>
    <property type="match status" value="1"/>
</dbReference>
<organism evidence="1 2">
    <name type="scientific">Striga asiatica</name>
    <name type="common">Asiatic witchweed</name>
    <name type="synonym">Buchnera asiatica</name>
    <dbReference type="NCBI Taxonomy" id="4170"/>
    <lineage>
        <taxon>Eukaryota</taxon>
        <taxon>Viridiplantae</taxon>
        <taxon>Streptophyta</taxon>
        <taxon>Embryophyta</taxon>
        <taxon>Tracheophyta</taxon>
        <taxon>Spermatophyta</taxon>
        <taxon>Magnoliopsida</taxon>
        <taxon>eudicotyledons</taxon>
        <taxon>Gunneridae</taxon>
        <taxon>Pentapetalae</taxon>
        <taxon>asterids</taxon>
        <taxon>lamiids</taxon>
        <taxon>Lamiales</taxon>
        <taxon>Orobanchaceae</taxon>
        <taxon>Buchnereae</taxon>
        <taxon>Striga</taxon>
    </lineage>
</organism>
<name>A0A5A7R2M9_STRAF</name>
<dbReference type="Proteomes" id="UP000325081">
    <property type="component" value="Unassembled WGS sequence"/>
</dbReference>
<evidence type="ECO:0000313" key="1">
    <source>
        <dbReference type="EMBL" id="GER50664.1"/>
    </source>
</evidence>
<dbReference type="InterPro" id="IPR037293">
    <property type="entry name" value="Gal_Oxidase_central_sf"/>
</dbReference>
<protein>
    <submittedName>
        <fullName evidence="1">50S ribosomal protein L18</fullName>
    </submittedName>
</protein>
<gene>
    <name evidence="1" type="ORF">STAS_27978</name>
</gene>
<dbReference type="Gene3D" id="2.130.10.80">
    <property type="entry name" value="Galactose oxidase/kelch, beta-propeller"/>
    <property type="match status" value="1"/>
</dbReference>
<dbReference type="EMBL" id="BKCP01009403">
    <property type="protein sequence ID" value="GER50664.1"/>
    <property type="molecule type" value="Genomic_DNA"/>
</dbReference>
<proteinExistence type="predicted"/>
<keyword evidence="2" id="KW-1185">Reference proteome</keyword>
<dbReference type="AlphaFoldDB" id="A0A5A7R2M9"/>
<sequence length="383" mass="43939">MMMGYSSESDIDYEQPQYKRKKLSDPQVCIVCQFSDARSTGYDIVIAPKSSSSSSSPNTMTIRPALRLKTGHDMFAFCGLGSTLYLFDYQPSTSAYRLDLSPHLLASGPTVELGIDDLTHVSCMRHPKHLHQAIPTPDGTKILVFSQVIKFNEDTGLAGGNNFELYDPSTDTWLLLPGIQDDCFDEDHCWARIMDYAFVDDTTFFIQMARRNSRKSKKTIFCLNLDTIARGWQRQDNYFGSHSVCMRRSFGRFHVIEETLCVTPHHIYDLRRRRRRRRDEESLVVGPWAPDFRESAAADSVWLVDGNKVGGKYTFCTLMAGIRRRTREPKLVVALHQFDVACYREHEEELSNSILPGERFDIFPLGHNKCREFDPIHFFTISN</sequence>
<keyword evidence="1" id="KW-0687">Ribonucleoprotein</keyword>
<reference evidence="2" key="1">
    <citation type="journal article" date="2019" name="Curr. Biol.">
        <title>Genome Sequence of Striga asiatica Provides Insight into the Evolution of Plant Parasitism.</title>
        <authorList>
            <person name="Yoshida S."/>
            <person name="Kim S."/>
            <person name="Wafula E.K."/>
            <person name="Tanskanen J."/>
            <person name="Kim Y.M."/>
            <person name="Honaas L."/>
            <person name="Yang Z."/>
            <person name="Spallek T."/>
            <person name="Conn C.E."/>
            <person name="Ichihashi Y."/>
            <person name="Cheong K."/>
            <person name="Cui S."/>
            <person name="Der J.P."/>
            <person name="Gundlach H."/>
            <person name="Jiao Y."/>
            <person name="Hori C."/>
            <person name="Ishida J.K."/>
            <person name="Kasahara H."/>
            <person name="Kiba T."/>
            <person name="Kim M.S."/>
            <person name="Koo N."/>
            <person name="Laohavisit A."/>
            <person name="Lee Y.H."/>
            <person name="Lumba S."/>
            <person name="McCourt P."/>
            <person name="Mortimer J.C."/>
            <person name="Mutuku J.M."/>
            <person name="Nomura T."/>
            <person name="Sasaki-Sekimoto Y."/>
            <person name="Seto Y."/>
            <person name="Wang Y."/>
            <person name="Wakatake T."/>
            <person name="Sakakibara H."/>
            <person name="Demura T."/>
            <person name="Yamaguchi S."/>
            <person name="Yoneyama K."/>
            <person name="Manabe R.I."/>
            <person name="Nelson D.C."/>
            <person name="Schulman A.H."/>
            <person name="Timko M.P."/>
            <person name="dePamphilis C.W."/>
            <person name="Choi D."/>
            <person name="Shirasu K."/>
        </authorList>
    </citation>
    <scope>NUCLEOTIDE SEQUENCE [LARGE SCALE GENOMIC DNA]</scope>
    <source>
        <strain evidence="2">cv. UVA1</strain>
    </source>
</reference>
<accession>A0A5A7R2M9</accession>
<dbReference type="InterPro" id="IPR015915">
    <property type="entry name" value="Kelch-typ_b-propeller"/>
</dbReference>
<comment type="caution">
    <text evidence="1">The sequence shown here is derived from an EMBL/GenBank/DDBJ whole genome shotgun (WGS) entry which is preliminary data.</text>
</comment>
<evidence type="ECO:0000313" key="2">
    <source>
        <dbReference type="Proteomes" id="UP000325081"/>
    </source>
</evidence>